<gene>
    <name evidence="1" type="ORF">Desgi_0894</name>
</gene>
<dbReference type="HOGENOM" id="CLU_834052_0_0_9"/>
<dbReference type="REBASE" id="64867">
    <property type="entry name" value="Dgi7213ORF895P"/>
</dbReference>
<dbReference type="GO" id="GO:0003677">
    <property type="term" value="F:DNA binding"/>
    <property type="evidence" value="ECO:0007669"/>
    <property type="project" value="InterPro"/>
</dbReference>
<name>R4KFK6_9FIRM</name>
<dbReference type="STRING" id="767817.Desgi_0894"/>
<evidence type="ECO:0000313" key="1">
    <source>
        <dbReference type="EMBL" id="AGL00442.1"/>
    </source>
</evidence>
<dbReference type="Proteomes" id="UP000013520">
    <property type="component" value="Chromosome"/>
</dbReference>
<proteinExistence type="predicted"/>
<dbReference type="RefSeq" id="WP_006521096.1">
    <property type="nucleotide sequence ID" value="NC_021184.1"/>
</dbReference>
<sequence>MKGLYLPNTIRKKEEDAMSFKIPLPDTQISFYQRLDKLKKTTLQEALYKTVEKVDIGKLDKELRKYVKNSDLQLLARYGIRGEVMFVVPYLLRTNPQLIGYYRLLLGFPQKSFYTGNRGLGFGIFKSMESKGIITKAQEPLIEDLVKVLNKSSSLLLNSIEKSSISASLIRDLTLLTLGPQLRGGRNNDLGIAATKMVFEIIRQIVSPAIKESTNTKIVLSNAAGRETFIEFASDPDIIIREKLKSGKFKNWIAIEIKGGTDLSNAHNRLGEAEKSHQKARLAHYTECWTLIGFNIDLELASKESPTTDRFYHISHLADINNAEYEDFKESIIAIAGISD</sequence>
<keyword evidence="1" id="KW-0540">Nuclease</keyword>
<dbReference type="EMBL" id="CP003273">
    <property type="protein sequence ID" value="AGL00442.1"/>
    <property type="molecule type" value="Genomic_DNA"/>
</dbReference>
<dbReference type="Pfam" id="PF09571">
    <property type="entry name" value="RE_XcyI"/>
    <property type="match status" value="1"/>
</dbReference>
<dbReference type="GO" id="GO:0000287">
    <property type="term" value="F:magnesium ion binding"/>
    <property type="evidence" value="ECO:0007669"/>
    <property type="project" value="InterPro"/>
</dbReference>
<keyword evidence="2" id="KW-1185">Reference proteome</keyword>
<keyword evidence="1" id="KW-0255">Endonuclease</keyword>
<reference evidence="1 2" key="1">
    <citation type="submission" date="2012-01" db="EMBL/GenBank/DDBJ databases">
        <title>Complete sequence of Desulfotomaculum gibsoniae DSM 7213.</title>
        <authorList>
            <consortium name="US DOE Joint Genome Institute"/>
            <person name="Lucas S."/>
            <person name="Han J."/>
            <person name="Lapidus A."/>
            <person name="Cheng J.-F."/>
            <person name="Goodwin L."/>
            <person name="Pitluck S."/>
            <person name="Peters L."/>
            <person name="Ovchinnikova G."/>
            <person name="Teshima H."/>
            <person name="Detter J.C."/>
            <person name="Han C."/>
            <person name="Tapia R."/>
            <person name="Land M."/>
            <person name="Hauser L."/>
            <person name="Kyrpides N."/>
            <person name="Ivanova N."/>
            <person name="Pagani I."/>
            <person name="Parshina S."/>
            <person name="Plugge C."/>
            <person name="Muyzer G."/>
            <person name="Kuever J."/>
            <person name="Ivanova A."/>
            <person name="Nazina T."/>
            <person name="Klenk H.-P."/>
            <person name="Brambilla E."/>
            <person name="Spring S."/>
            <person name="Stams A.F."/>
            <person name="Woyke T."/>
        </authorList>
    </citation>
    <scope>NUCLEOTIDE SEQUENCE [LARGE SCALE GENOMIC DNA]</scope>
    <source>
        <strain evidence="1 2">DSM 7213</strain>
    </source>
</reference>
<organism evidence="1 2">
    <name type="scientific">Desulfoscipio gibsoniae DSM 7213</name>
    <dbReference type="NCBI Taxonomy" id="767817"/>
    <lineage>
        <taxon>Bacteria</taxon>
        <taxon>Bacillati</taxon>
        <taxon>Bacillota</taxon>
        <taxon>Clostridia</taxon>
        <taxon>Eubacteriales</taxon>
        <taxon>Desulfallaceae</taxon>
        <taxon>Desulfoscipio</taxon>
    </lineage>
</organism>
<dbReference type="AlphaFoldDB" id="R4KFK6"/>
<evidence type="ECO:0000313" key="2">
    <source>
        <dbReference type="Proteomes" id="UP000013520"/>
    </source>
</evidence>
<keyword evidence="1" id="KW-0378">Hydrolase</keyword>
<dbReference type="KEGG" id="dgi:Desgi_0894"/>
<dbReference type="GO" id="GO:0009036">
    <property type="term" value="F:type II site-specific deoxyribonuclease activity"/>
    <property type="evidence" value="ECO:0007669"/>
    <property type="project" value="InterPro"/>
</dbReference>
<protein>
    <submittedName>
        <fullName evidence="1">XcyI restriction endonuclease</fullName>
    </submittedName>
</protein>
<dbReference type="GO" id="GO:0009307">
    <property type="term" value="P:DNA restriction-modification system"/>
    <property type="evidence" value="ECO:0007669"/>
    <property type="project" value="InterPro"/>
</dbReference>
<dbReference type="InterPro" id="IPR019071">
    <property type="entry name" value="Restrct_endonuc_II_XcyI"/>
</dbReference>
<dbReference type="eggNOG" id="ENOG5033VEG">
    <property type="taxonomic scope" value="Bacteria"/>
</dbReference>
<accession>R4KFK6</accession>